<sequence length="35" mass="4152">MLYRIFWLESNAIQVYKPPYQPSVEYEQADVSTAN</sequence>
<gene>
    <name evidence="1" type="ORF">T01_4519</name>
</gene>
<accession>A0A0V0YP83</accession>
<reference evidence="1 2" key="1">
    <citation type="submission" date="2015-01" db="EMBL/GenBank/DDBJ databases">
        <title>Evolution of Trichinella species and genotypes.</title>
        <authorList>
            <person name="Korhonen P.K."/>
            <person name="Edoardo P."/>
            <person name="Giuseppe L.R."/>
            <person name="Gasser R.B."/>
        </authorList>
    </citation>
    <scope>NUCLEOTIDE SEQUENCE [LARGE SCALE GENOMIC DNA]</scope>
    <source>
        <strain evidence="1">ISS3</strain>
    </source>
</reference>
<dbReference type="OrthoDB" id="10452996at2759"/>
<protein>
    <submittedName>
        <fullName evidence="1">Uncharacterized protein</fullName>
    </submittedName>
</protein>
<organism evidence="1 2">
    <name type="scientific">Trichinella spiralis</name>
    <name type="common">Trichina worm</name>
    <dbReference type="NCBI Taxonomy" id="6334"/>
    <lineage>
        <taxon>Eukaryota</taxon>
        <taxon>Metazoa</taxon>
        <taxon>Ecdysozoa</taxon>
        <taxon>Nematoda</taxon>
        <taxon>Enoplea</taxon>
        <taxon>Dorylaimia</taxon>
        <taxon>Trichinellida</taxon>
        <taxon>Trichinellidae</taxon>
        <taxon>Trichinella</taxon>
    </lineage>
</organism>
<dbReference type="InParanoid" id="A0A0V0YP83"/>
<dbReference type="Proteomes" id="UP000054776">
    <property type="component" value="Unassembled WGS sequence"/>
</dbReference>
<dbReference type="AlphaFoldDB" id="A0A0V0YP83"/>
<proteinExistence type="predicted"/>
<name>A0A0V0YP83_TRISP</name>
<evidence type="ECO:0000313" key="1">
    <source>
        <dbReference type="EMBL" id="KRY02149.1"/>
    </source>
</evidence>
<comment type="caution">
    <text evidence="1">The sequence shown here is derived from an EMBL/GenBank/DDBJ whole genome shotgun (WGS) entry which is preliminary data.</text>
</comment>
<evidence type="ECO:0000313" key="2">
    <source>
        <dbReference type="Proteomes" id="UP000054776"/>
    </source>
</evidence>
<dbReference type="EMBL" id="JYDH01006531">
    <property type="protein sequence ID" value="KRY02149.1"/>
    <property type="molecule type" value="Genomic_DNA"/>
</dbReference>
<keyword evidence="2" id="KW-1185">Reference proteome</keyword>